<keyword evidence="3" id="KW-1185">Reference proteome</keyword>
<comment type="caution">
    <text evidence="2">The sequence shown here is derived from an EMBL/GenBank/DDBJ whole genome shotgun (WGS) entry which is preliminary data.</text>
</comment>
<name>A0ABP0RUT1_9DINO</name>
<protein>
    <submittedName>
        <fullName evidence="2">Protein HID1</fullName>
    </submittedName>
</protein>
<gene>
    <name evidence="2" type="ORF">SCF082_LOCUS48725</name>
</gene>
<proteinExistence type="predicted"/>
<sequence>MAFTDHERIIMKHTSFGIETTDLRSRGSSRPPPTVGWAVETVQGEPLDPQDAGFSPYVRGRSAVTDGPGRGATGRARGNNMDMRTWHHMAHILHPKRLTEAQSNPSMPVVSDHLRFKATGGTGHRFSTAKVRDVTKQRVVEQLGHDEAPDRGLAVLSMWSSFEDAAGKLLQKVAESAQQLPSVALVYQTEGQTDGLTYGLGESAQAEDFLAYSVEEGYPTSPNTELLSMPPWPITPMTGFGPTGFAREIPPRLAAFRLFALRRHATMGPEAQAIFISEASDWTAAPNEYRLVCVNPESIDNHNCFVEAAAAKAQLCPELKEVLQLRRNVDSLQRCAQNDNKKCARFVALLNGANRKLCGNHWFQSGARYAIDENLHRRSASLSRASLLVNFDTEPRQVFTCRILQHHGHHEIHGFWPSGTAIGSTGLQLHPNDSRTQ</sequence>
<accession>A0ABP0RUT1</accession>
<feature type="region of interest" description="Disordered" evidence="1">
    <location>
        <begin position="43"/>
        <end position="79"/>
    </location>
</feature>
<evidence type="ECO:0000256" key="1">
    <source>
        <dbReference type="SAM" id="MobiDB-lite"/>
    </source>
</evidence>
<reference evidence="2 3" key="1">
    <citation type="submission" date="2024-02" db="EMBL/GenBank/DDBJ databases">
        <authorList>
            <person name="Chen Y."/>
            <person name="Shah S."/>
            <person name="Dougan E. K."/>
            <person name="Thang M."/>
            <person name="Chan C."/>
        </authorList>
    </citation>
    <scope>NUCLEOTIDE SEQUENCE [LARGE SCALE GENOMIC DNA]</scope>
</reference>
<dbReference type="Proteomes" id="UP001642464">
    <property type="component" value="Unassembled WGS sequence"/>
</dbReference>
<evidence type="ECO:0000313" key="2">
    <source>
        <dbReference type="EMBL" id="CAK9104415.1"/>
    </source>
</evidence>
<evidence type="ECO:0000313" key="3">
    <source>
        <dbReference type="Proteomes" id="UP001642464"/>
    </source>
</evidence>
<dbReference type="EMBL" id="CAXAMM010042373">
    <property type="protein sequence ID" value="CAK9104415.1"/>
    <property type="molecule type" value="Genomic_DNA"/>
</dbReference>
<organism evidence="2 3">
    <name type="scientific">Durusdinium trenchii</name>
    <dbReference type="NCBI Taxonomy" id="1381693"/>
    <lineage>
        <taxon>Eukaryota</taxon>
        <taxon>Sar</taxon>
        <taxon>Alveolata</taxon>
        <taxon>Dinophyceae</taxon>
        <taxon>Suessiales</taxon>
        <taxon>Symbiodiniaceae</taxon>
        <taxon>Durusdinium</taxon>
    </lineage>
</organism>